<dbReference type="Proteomes" id="UP000770717">
    <property type="component" value="Unassembled WGS sequence"/>
</dbReference>
<reference evidence="2" key="1">
    <citation type="thesis" date="2020" institute="ProQuest LLC" country="789 East Eisenhower Parkway, Ann Arbor, MI, USA">
        <title>Comparative Genomics and Chromosome Evolution.</title>
        <authorList>
            <person name="Mudd A.B."/>
        </authorList>
    </citation>
    <scope>NUCLEOTIDE SEQUENCE</scope>
    <source>
        <strain evidence="2">HN-11 Male</strain>
        <tissue evidence="2">Kidney and liver</tissue>
    </source>
</reference>
<comment type="caution">
    <text evidence="2">The sequence shown here is derived from an EMBL/GenBank/DDBJ whole genome shotgun (WGS) entry which is preliminary data.</text>
</comment>
<feature type="transmembrane region" description="Helical" evidence="1">
    <location>
        <begin position="53"/>
        <end position="77"/>
    </location>
</feature>
<dbReference type="EMBL" id="WNTK01000012">
    <property type="protein sequence ID" value="KAG9475096.1"/>
    <property type="molecule type" value="Genomic_DNA"/>
</dbReference>
<evidence type="ECO:0000256" key="1">
    <source>
        <dbReference type="SAM" id="Phobius"/>
    </source>
</evidence>
<keyword evidence="1" id="KW-1133">Transmembrane helix</keyword>
<evidence type="ECO:0000313" key="2">
    <source>
        <dbReference type="EMBL" id="KAG9475096.1"/>
    </source>
</evidence>
<keyword evidence="3" id="KW-1185">Reference proteome</keyword>
<sequence length="90" mass="10149">MQHVACSKSINNTDVSICHQYCIHILKRIVVCLSCAPRRQPISVTVMILYLNVLTYIICIVLVTSVSLPCYIIYVCLKVGNKGQVRLLRV</sequence>
<keyword evidence="1" id="KW-0812">Transmembrane</keyword>
<proteinExistence type="predicted"/>
<name>A0A8J6EU81_ELECQ</name>
<keyword evidence="1" id="KW-0472">Membrane</keyword>
<accession>A0A8J6EU81</accession>
<gene>
    <name evidence="2" type="ORF">GDO78_003513</name>
</gene>
<dbReference type="AlphaFoldDB" id="A0A8J6EU81"/>
<organism evidence="2 3">
    <name type="scientific">Eleutherodactylus coqui</name>
    <name type="common">Puerto Rican coqui</name>
    <dbReference type="NCBI Taxonomy" id="57060"/>
    <lineage>
        <taxon>Eukaryota</taxon>
        <taxon>Metazoa</taxon>
        <taxon>Chordata</taxon>
        <taxon>Craniata</taxon>
        <taxon>Vertebrata</taxon>
        <taxon>Euteleostomi</taxon>
        <taxon>Amphibia</taxon>
        <taxon>Batrachia</taxon>
        <taxon>Anura</taxon>
        <taxon>Neobatrachia</taxon>
        <taxon>Hyloidea</taxon>
        <taxon>Eleutherodactylidae</taxon>
        <taxon>Eleutherodactylinae</taxon>
        <taxon>Eleutherodactylus</taxon>
        <taxon>Eleutherodactylus</taxon>
    </lineage>
</organism>
<evidence type="ECO:0000313" key="3">
    <source>
        <dbReference type="Proteomes" id="UP000770717"/>
    </source>
</evidence>
<protein>
    <submittedName>
        <fullName evidence="2">Uncharacterized protein</fullName>
    </submittedName>
</protein>